<dbReference type="STRING" id="232089.SAMN05443544_1281"/>
<organism evidence="7 8">
    <name type="scientific">Agromyces cerinus subsp. cerinus</name>
    <dbReference type="NCBI Taxonomy" id="232089"/>
    <lineage>
        <taxon>Bacteria</taxon>
        <taxon>Bacillati</taxon>
        <taxon>Actinomycetota</taxon>
        <taxon>Actinomycetes</taxon>
        <taxon>Micrococcales</taxon>
        <taxon>Microbacteriaceae</taxon>
        <taxon>Agromyces</taxon>
    </lineage>
</organism>
<dbReference type="InterPro" id="IPR011650">
    <property type="entry name" value="Peptidase_M20_dimer"/>
</dbReference>
<dbReference type="PANTHER" id="PTHR43808:SF9">
    <property type="entry name" value="BLL0789 PROTEIN"/>
    <property type="match status" value="1"/>
</dbReference>
<keyword evidence="4" id="KW-0862">Zinc</keyword>
<feature type="active site" description="Proton acceptor" evidence="5">
    <location>
        <position position="145"/>
    </location>
</feature>
<evidence type="ECO:0000256" key="2">
    <source>
        <dbReference type="ARBA" id="ARBA00022723"/>
    </source>
</evidence>
<feature type="domain" description="Peptidase M20 dimerisation" evidence="6">
    <location>
        <begin position="180"/>
        <end position="275"/>
    </location>
</feature>
<dbReference type="GO" id="GO:0004180">
    <property type="term" value="F:carboxypeptidase activity"/>
    <property type="evidence" value="ECO:0007669"/>
    <property type="project" value="UniProtKB-KW"/>
</dbReference>
<dbReference type="InterPro" id="IPR001261">
    <property type="entry name" value="ArgE/DapE_CS"/>
</dbReference>
<dbReference type="Proteomes" id="UP000184699">
    <property type="component" value="Unassembled WGS sequence"/>
</dbReference>
<evidence type="ECO:0000256" key="4">
    <source>
        <dbReference type="ARBA" id="ARBA00022833"/>
    </source>
</evidence>
<keyword evidence="7" id="KW-0121">Carboxypeptidase</keyword>
<dbReference type="InterPro" id="IPR050072">
    <property type="entry name" value="Peptidase_M20A"/>
</dbReference>
<dbReference type="InterPro" id="IPR036264">
    <property type="entry name" value="Bact_exopeptidase_dim_dom"/>
</dbReference>
<evidence type="ECO:0000256" key="5">
    <source>
        <dbReference type="PIRSR" id="PIRSR037238-1"/>
    </source>
</evidence>
<evidence type="ECO:0000313" key="8">
    <source>
        <dbReference type="Proteomes" id="UP000184699"/>
    </source>
</evidence>
<keyword evidence="8" id="KW-1185">Reference proteome</keyword>
<name>A0A1N6EM68_9MICO</name>
<keyword evidence="2" id="KW-0479">Metal-binding</keyword>
<dbReference type="PIRSF" id="PIRSF037238">
    <property type="entry name" value="Carboxypeptidase_G2"/>
    <property type="match status" value="1"/>
</dbReference>
<dbReference type="InterPro" id="IPR017150">
    <property type="entry name" value="Pept_M20_glutamate_carboxypep"/>
</dbReference>
<sequence length="378" mass="39119">MTPAEVGAAVDAAWHTVLERLEQLVRIETPSFDAAASARIARLLTEWFEPLASEVRAVVTEAGTHLVIDVPGTGDAAPLLLLGHSDTVWDHGSLTGDVPWSVDGDVVRGPGVFDMKSGLVIMLTALEILRNRPRRTVRILVNCDEEVGSPTSQELVRAALDGVAGVIGFESPHPDGAFKVGRAGSTRLRLEVEGRAAHAALDPDNGVSAIDELVDQLLVVREIVAEASATTPVLCNVGTVSGGARANVVPDAASAEIGLRFVDGGSERHVLDALARLEPIRSGAVVRAVVLTSRPAWQAGVGDEALLEEVGRAASALEQSASGRPAAGAGDTNLVGSLGVPTIDGFGPRGGGAHAVTEHLLLSSLRARIELLTAVLAG</sequence>
<dbReference type="PROSITE" id="PS00758">
    <property type="entry name" value="ARGE_DAPE_CPG2_1"/>
    <property type="match status" value="1"/>
</dbReference>
<dbReference type="Gene3D" id="3.30.70.360">
    <property type="match status" value="1"/>
</dbReference>
<evidence type="ECO:0000259" key="6">
    <source>
        <dbReference type="Pfam" id="PF07687"/>
    </source>
</evidence>
<evidence type="ECO:0000256" key="1">
    <source>
        <dbReference type="ARBA" id="ARBA00001947"/>
    </source>
</evidence>
<reference evidence="8" key="1">
    <citation type="submission" date="2016-11" db="EMBL/GenBank/DDBJ databases">
        <authorList>
            <person name="Varghese N."/>
            <person name="Submissions S."/>
        </authorList>
    </citation>
    <scope>NUCLEOTIDE SEQUENCE [LARGE SCALE GENOMIC DNA]</scope>
    <source>
        <strain evidence="8">DSM 8595</strain>
    </source>
</reference>
<dbReference type="Pfam" id="PF07687">
    <property type="entry name" value="M20_dimer"/>
    <property type="match status" value="1"/>
</dbReference>
<gene>
    <name evidence="7" type="ORF">SAMN05443544_1281</name>
</gene>
<dbReference type="AlphaFoldDB" id="A0A1N6EM68"/>
<keyword evidence="7" id="KW-0645">Protease</keyword>
<dbReference type="Pfam" id="PF01546">
    <property type="entry name" value="Peptidase_M20"/>
    <property type="match status" value="1"/>
</dbReference>
<dbReference type="InterPro" id="IPR002933">
    <property type="entry name" value="Peptidase_M20"/>
</dbReference>
<comment type="cofactor">
    <cofactor evidence="1">
        <name>Zn(2+)</name>
        <dbReference type="ChEBI" id="CHEBI:29105"/>
    </cofactor>
</comment>
<evidence type="ECO:0000313" key="7">
    <source>
        <dbReference type="EMBL" id="SIN84073.1"/>
    </source>
</evidence>
<dbReference type="OrthoDB" id="9783294at2"/>
<accession>A0A1N6EM68</accession>
<dbReference type="SUPFAM" id="SSF53187">
    <property type="entry name" value="Zn-dependent exopeptidases"/>
    <property type="match status" value="1"/>
</dbReference>
<dbReference type="Gene3D" id="3.40.630.10">
    <property type="entry name" value="Zn peptidases"/>
    <property type="match status" value="1"/>
</dbReference>
<dbReference type="SUPFAM" id="SSF55031">
    <property type="entry name" value="Bacterial exopeptidase dimerisation domain"/>
    <property type="match status" value="1"/>
</dbReference>
<dbReference type="GO" id="GO:0046872">
    <property type="term" value="F:metal ion binding"/>
    <property type="evidence" value="ECO:0007669"/>
    <property type="project" value="UniProtKB-KW"/>
</dbReference>
<feature type="active site" evidence="5">
    <location>
        <position position="86"/>
    </location>
</feature>
<dbReference type="EMBL" id="FSRJ01000002">
    <property type="protein sequence ID" value="SIN84073.1"/>
    <property type="molecule type" value="Genomic_DNA"/>
</dbReference>
<evidence type="ECO:0000256" key="3">
    <source>
        <dbReference type="ARBA" id="ARBA00022801"/>
    </source>
</evidence>
<dbReference type="PANTHER" id="PTHR43808">
    <property type="entry name" value="ACETYLORNITHINE DEACETYLASE"/>
    <property type="match status" value="1"/>
</dbReference>
<protein>
    <submittedName>
        <fullName evidence="7">Glutamate carboxypeptidase</fullName>
    </submittedName>
</protein>
<proteinExistence type="predicted"/>
<dbReference type="RefSeq" id="WP_074259550.1">
    <property type="nucleotide sequence ID" value="NZ_FSRJ01000002.1"/>
</dbReference>
<keyword evidence="3" id="KW-0378">Hydrolase</keyword>